<evidence type="ECO:0000256" key="9">
    <source>
        <dbReference type="ARBA" id="ARBA00023136"/>
    </source>
</evidence>
<keyword evidence="5" id="KW-0762">Sugar transport</keyword>
<protein>
    <submittedName>
        <fullName evidence="12">ABC transporter permease</fullName>
    </submittedName>
</protein>
<feature type="transmembrane region" description="Helical" evidence="10">
    <location>
        <begin position="43"/>
        <end position="64"/>
    </location>
</feature>
<evidence type="ECO:0000256" key="7">
    <source>
        <dbReference type="ARBA" id="ARBA00022989"/>
    </source>
</evidence>
<dbReference type="PANTHER" id="PTHR30413">
    <property type="entry name" value="INNER MEMBRANE TRANSPORT PERMEASE"/>
    <property type="match status" value="1"/>
</dbReference>
<comment type="similarity">
    <text evidence="2">Belongs to the ABC-2 integral membrane protein family.</text>
</comment>
<proteinExistence type="inferred from homology"/>
<dbReference type="RefSeq" id="WP_273617751.1">
    <property type="nucleotide sequence ID" value="NZ_CP103868.1"/>
</dbReference>
<evidence type="ECO:0000259" key="11">
    <source>
        <dbReference type="Pfam" id="PF01061"/>
    </source>
</evidence>
<keyword evidence="7 10" id="KW-1133">Transmembrane helix</keyword>
<feature type="transmembrane region" description="Helical" evidence="10">
    <location>
        <begin position="70"/>
        <end position="88"/>
    </location>
</feature>
<evidence type="ECO:0000256" key="5">
    <source>
        <dbReference type="ARBA" id="ARBA00022597"/>
    </source>
</evidence>
<feature type="domain" description="ABC-2 type transporter transmembrane" evidence="11">
    <location>
        <begin position="24"/>
        <end position="231"/>
    </location>
</feature>
<dbReference type="PRINTS" id="PR00164">
    <property type="entry name" value="ABC2TRNSPORT"/>
</dbReference>
<evidence type="ECO:0000313" key="13">
    <source>
        <dbReference type="Proteomes" id="UP001218231"/>
    </source>
</evidence>
<keyword evidence="9 10" id="KW-0472">Membrane</keyword>
<feature type="transmembrane region" description="Helical" evidence="10">
    <location>
        <begin position="151"/>
        <end position="177"/>
    </location>
</feature>
<name>A0ABY7TVW7_9SPHN</name>
<evidence type="ECO:0000313" key="12">
    <source>
        <dbReference type="EMBL" id="WCT77374.1"/>
    </source>
</evidence>
<dbReference type="PANTHER" id="PTHR30413:SF10">
    <property type="entry name" value="CAPSULE POLYSACCHARIDE EXPORT INNER-MEMBRANE PROTEIN CTRC"/>
    <property type="match status" value="1"/>
</dbReference>
<dbReference type="Pfam" id="PF01061">
    <property type="entry name" value="ABC2_membrane"/>
    <property type="match status" value="1"/>
</dbReference>
<feature type="transmembrane region" description="Helical" evidence="10">
    <location>
        <begin position="189"/>
        <end position="210"/>
    </location>
</feature>
<keyword evidence="8" id="KW-0625">Polysaccharide transport</keyword>
<evidence type="ECO:0000256" key="3">
    <source>
        <dbReference type="ARBA" id="ARBA00022448"/>
    </source>
</evidence>
<keyword evidence="4" id="KW-1003">Cell membrane</keyword>
<evidence type="ECO:0000256" key="1">
    <source>
        <dbReference type="ARBA" id="ARBA00004651"/>
    </source>
</evidence>
<feature type="transmembrane region" description="Helical" evidence="10">
    <location>
        <begin position="126"/>
        <end position="145"/>
    </location>
</feature>
<accession>A0ABY7TVW7</accession>
<feature type="transmembrane region" description="Helical" evidence="10">
    <location>
        <begin position="237"/>
        <end position="259"/>
    </location>
</feature>
<evidence type="ECO:0000256" key="10">
    <source>
        <dbReference type="SAM" id="Phobius"/>
    </source>
</evidence>
<dbReference type="InterPro" id="IPR000412">
    <property type="entry name" value="ABC_2_transport"/>
</dbReference>
<evidence type="ECO:0000256" key="4">
    <source>
        <dbReference type="ARBA" id="ARBA00022475"/>
    </source>
</evidence>
<keyword evidence="6 10" id="KW-0812">Transmembrane</keyword>
<dbReference type="EMBL" id="CP117417">
    <property type="protein sequence ID" value="WCT77374.1"/>
    <property type="molecule type" value="Genomic_DNA"/>
</dbReference>
<keyword evidence="13" id="KW-1185">Reference proteome</keyword>
<gene>
    <name evidence="12" type="ORF">PQ457_15890</name>
</gene>
<evidence type="ECO:0000256" key="2">
    <source>
        <dbReference type="ARBA" id="ARBA00007783"/>
    </source>
</evidence>
<evidence type="ECO:0000256" key="6">
    <source>
        <dbReference type="ARBA" id="ARBA00022692"/>
    </source>
</evidence>
<sequence>MSEQHQRHWLDILIDGLSTQASVVRALALRELQQRYGRANIGYLWVIAEPMMLATVVSMLHAVVSPHGDFGMSPYTFMLTGYSIYIIFRNTFNRAESALHSSEALLYHRMITPFDIMLSKSLVETIGCLSALVLLQGAGIMVGVSEMPARPLYLMGAICLFSWYSFALSLLVGAYSYRIPLVGRLSHPISYFALPVSGAFITMSVLPAWTRPYMAWNPMMSVFEMARYGQFTNASGAYINSGYVVAIAAFSSYWGLLAIRRVRKHIHVP</sequence>
<comment type="subcellular location">
    <subcellularLocation>
        <location evidence="1">Cell membrane</location>
        <topology evidence="1">Multi-pass membrane protein</topology>
    </subcellularLocation>
</comment>
<organism evidence="12 13">
    <name type="scientific">Novosphingobium humi</name>
    <dbReference type="NCBI Taxonomy" id="2282397"/>
    <lineage>
        <taxon>Bacteria</taxon>
        <taxon>Pseudomonadati</taxon>
        <taxon>Pseudomonadota</taxon>
        <taxon>Alphaproteobacteria</taxon>
        <taxon>Sphingomonadales</taxon>
        <taxon>Sphingomonadaceae</taxon>
        <taxon>Novosphingobium</taxon>
    </lineage>
</organism>
<keyword evidence="3" id="KW-0813">Transport</keyword>
<evidence type="ECO:0000256" key="8">
    <source>
        <dbReference type="ARBA" id="ARBA00023047"/>
    </source>
</evidence>
<reference evidence="12 13" key="1">
    <citation type="submission" date="2023-02" db="EMBL/GenBank/DDBJ databases">
        <title>Genome sequence of Novosphingobium humi KACC 19094.</title>
        <authorList>
            <person name="Kim S."/>
            <person name="Heo J."/>
            <person name="Kwon S.-W."/>
        </authorList>
    </citation>
    <scope>NUCLEOTIDE SEQUENCE [LARGE SCALE GENOMIC DNA]</scope>
    <source>
        <strain evidence="12 13">KACC 19094</strain>
    </source>
</reference>
<dbReference type="Proteomes" id="UP001218231">
    <property type="component" value="Chromosome"/>
</dbReference>
<dbReference type="InterPro" id="IPR013525">
    <property type="entry name" value="ABC2_TM"/>
</dbReference>